<proteinExistence type="inferred from homology"/>
<keyword evidence="3" id="KW-0805">Transcription regulation</keyword>
<reference evidence="8 9" key="1">
    <citation type="submission" date="2019-03" db="EMBL/GenBank/DDBJ databases">
        <title>This is whole genome sequence of Paenibacillus sp MS74 strain.</title>
        <authorList>
            <person name="Trinh H.N."/>
        </authorList>
    </citation>
    <scope>NUCLEOTIDE SEQUENCE [LARGE SCALE GENOMIC DNA]</scope>
    <source>
        <strain evidence="8 9">MS74</strain>
    </source>
</reference>
<dbReference type="SUPFAM" id="SSF52172">
    <property type="entry name" value="CheY-like"/>
    <property type="match status" value="1"/>
</dbReference>
<dbReference type="SMART" id="SM01043">
    <property type="entry name" value="BTAD"/>
    <property type="match status" value="1"/>
</dbReference>
<evidence type="ECO:0000313" key="9">
    <source>
        <dbReference type="Proteomes" id="UP000295636"/>
    </source>
</evidence>
<dbReference type="InterPro" id="IPR016032">
    <property type="entry name" value="Sig_transdc_resp-reg_C-effctor"/>
</dbReference>
<organism evidence="8 9">
    <name type="scientific">Paenibacillus piri</name>
    <dbReference type="NCBI Taxonomy" id="2547395"/>
    <lineage>
        <taxon>Bacteria</taxon>
        <taxon>Bacillati</taxon>
        <taxon>Bacillota</taxon>
        <taxon>Bacilli</taxon>
        <taxon>Bacillales</taxon>
        <taxon>Paenibacillaceae</taxon>
        <taxon>Paenibacillus</taxon>
    </lineage>
</organism>
<dbReference type="InterPro" id="IPR011990">
    <property type="entry name" value="TPR-like_helical_dom_sf"/>
</dbReference>
<dbReference type="Pfam" id="PF03704">
    <property type="entry name" value="BTAD"/>
    <property type="match status" value="1"/>
</dbReference>
<evidence type="ECO:0000256" key="4">
    <source>
        <dbReference type="ARBA" id="ARBA00023125"/>
    </source>
</evidence>
<dbReference type="SUPFAM" id="SSF48452">
    <property type="entry name" value="TPR-like"/>
    <property type="match status" value="1"/>
</dbReference>
<dbReference type="Pfam" id="PF00486">
    <property type="entry name" value="Trans_reg_C"/>
    <property type="match status" value="1"/>
</dbReference>
<dbReference type="Gene3D" id="3.40.50.2300">
    <property type="match status" value="1"/>
</dbReference>
<sequence length="382" mass="44836">MRVVLVDDERLALVQLKKLLGELEGCEVVGAFMNAEEAVKQIHTLRPDVMFLDIHMPEMNGIQATERIRAIAPETEIVFVTAHHEYALKAFGLEALDYILKPLTRERLNQTVQRLRRRISSNPGRTKKETLRILCMGMLQFQKPDEEPERLKWRTAKIKELFAYLLHHRQRMVSRDALLELLWPELDEQKGSANLHTSIHRIRAIVKESLGERYISIGYSHFGYIMETRELTIDVTEWEEQLRQLPRISSESAARHQEVLDRYRGSYFEDDNYSWAELERQRLKALWMQHASQLGQYYCALGMETEALAVYHRMQRLDPLLEDSCLALMRIYAGRKDAESVELQFHYLAEKLQQEAGAVPGPEITEWYRRWKQAEKANESRK</sequence>
<evidence type="ECO:0000256" key="6">
    <source>
        <dbReference type="PROSITE-ProRule" id="PRU00169"/>
    </source>
</evidence>
<gene>
    <name evidence="8" type="ORF">E1757_00695</name>
</gene>
<evidence type="ECO:0000313" key="8">
    <source>
        <dbReference type="EMBL" id="TDG00196.1"/>
    </source>
</evidence>
<dbReference type="Pfam" id="PF00072">
    <property type="entry name" value="Response_reg"/>
    <property type="match status" value="1"/>
</dbReference>
<dbReference type="GO" id="GO:0006355">
    <property type="term" value="P:regulation of DNA-templated transcription"/>
    <property type="evidence" value="ECO:0007669"/>
    <property type="project" value="InterPro"/>
</dbReference>
<dbReference type="PROSITE" id="PS50110">
    <property type="entry name" value="RESPONSE_REGULATORY"/>
    <property type="match status" value="1"/>
</dbReference>
<evidence type="ECO:0000256" key="2">
    <source>
        <dbReference type="ARBA" id="ARBA00023012"/>
    </source>
</evidence>
<dbReference type="Gene3D" id="1.10.10.10">
    <property type="entry name" value="Winged helix-like DNA-binding domain superfamily/Winged helix DNA-binding domain"/>
    <property type="match status" value="1"/>
</dbReference>
<dbReference type="AlphaFoldDB" id="A0A4R5KY95"/>
<dbReference type="Proteomes" id="UP000295636">
    <property type="component" value="Unassembled WGS sequence"/>
</dbReference>
<evidence type="ECO:0000259" key="7">
    <source>
        <dbReference type="PROSITE" id="PS50110"/>
    </source>
</evidence>
<dbReference type="InterPro" id="IPR036388">
    <property type="entry name" value="WH-like_DNA-bd_sf"/>
</dbReference>
<name>A0A4R5KY95_9BACL</name>
<keyword evidence="5" id="KW-0804">Transcription</keyword>
<dbReference type="SMART" id="SM00448">
    <property type="entry name" value="REC"/>
    <property type="match status" value="1"/>
</dbReference>
<dbReference type="PANTHER" id="PTHR35807:SF2">
    <property type="entry name" value="TRANSCRIPTIONAL ACTIVATOR DOMAIN"/>
    <property type="match status" value="1"/>
</dbReference>
<dbReference type="RefSeq" id="WP_133224901.1">
    <property type="nucleotide sequence ID" value="NZ_SMRT01000001.1"/>
</dbReference>
<dbReference type="PANTHER" id="PTHR35807">
    <property type="entry name" value="TRANSCRIPTIONAL REGULATOR REDD-RELATED"/>
    <property type="match status" value="1"/>
</dbReference>
<comment type="caution">
    <text evidence="8">The sequence shown here is derived from an EMBL/GenBank/DDBJ whole genome shotgun (WGS) entry which is preliminary data.</text>
</comment>
<dbReference type="GO" id="GO:0000160">
    <property type="term" value="P:phosphorelay signal transduction system"/>
    <property type="evidence" value="ECO:0007669"/>
    <property type="project" value="UniProtKB-KW"/>
</dbReference>
<evidence type="ECO:0000256" key="3">
    <source>
        <dbReference type="ARBA" id="ARBA00023015"/>
    </source>
</evidence>
<dbReference type="OrthoDB" id="3190595at2"/>
<protein>
    <submittedName>
        <fullName evidence="8">Response regulator</fullName>
    </submittedName>
</protein>
<dbReference type="InterPro" id="IPR005158">
    <property type="entry name" value="BTAD"/>
</dbReference>
<dbReference type="InterPro" id="IPR001789">
    <property type="entry name" value="Sig_transdc_resp-reg_receiver"/>
</dbReference>
<feature type="domain" description="Response regulatory" evidence="7">
    <location>
        <begin position="2"/>
        <end position="116"/>
    </location>
</feature>
<evidence type="ECO:0000256" key="1">
    <source>
        <dbReference type="ARBA" id="ARBA00005820"/>
    </source>
</evidence>
<comment type="similarity">
    <text evidence="1">Belongs to the AfsR/DnrI/RedD regulatory family.</text>
</comment>
<dbReference type="InterPro" id="IPR011006">
    <property type="entry name" value="CheY-like_superfamily"/>
</dbReference>
<dbReference type="Gene3D" id="1.25.40.10">
    <property type="entry name" value="Tetratricopeptide repeat domain"/>
    <property type="match status" value="1"/>
</dbReference>
<dbReference type="EMBL" id="SMRT01000001">
    <property type="protein sequence ID" value="TDG00196.1"/>
    <property type="molecule type" value="Genomic_DNA"/>
</dbReference>
<feature type="modified residue" description="4-aspartylphosphate" evidence="6">
    <location>
        <position position="53"/>
    </location>
</feature>
<dbReference type="SUPFAM" id="SSF46894">
    <property type="entry name" value="C-terminal effector domain of the bipartite response regulators"/>
    <property type="match status" value="1"/>
</dbReference>
<keyword evidence="4" id="KW-0238">DNA-binding</keyword>
<evidence type="ECO:0000256" key="5">
    <source>
        <dbReference type="ARBA" id="ARBA00023163"/>
    </source>
</evidence>
<dbReference type="SMART" id="SM00862">
    <property type="entry name" value="Trans_reg_C"/>
    <property type="match status" value="1"/>
</dbReference>
<accession>A0A4R5KY95</accession>
<dbReference type="GO" id="GO:0003677">
    <property type="term" value="F:DNA binding"/>
    <property type="evidence" value="ECO:0007669"/>
    <property type="project" value="UniProtKB-KW"/>
</dbReference>
<keyword evidence="9" id="KW-1185">Reference proteome</keyword>
<keyword evidence="2" id="KW-0902">Two-component regulatory system</keyword>
<dbReference type="InterPro" id="IPR001867">
    <property type="entry name" value="OmpR/PhoB-type_DNA-bd"/>
</dbReference>
<keyword evidence="6" id="KW-0597">Phosphoprotein</keyword>
<dbReference type="InterPro" id="IPR051677">
    <property type="entry name" value="AfsR-DnrI-RedD_regulator"/>
</dbReference>